<dbReference type="GO" id="GO:0045454">
    <property type="term" value="P:cell redox homeostasis"/>
    <property type="evidence" value="ECO:0007669"/>
    <property type="project" value="TreeGrafter"/>
</dbReference>
<dbReference type="PANTHER" id="PTHR45663">
    <property type="entry name" value="GEO12009P1"/>
    <property type="match status" value="1"/>
</dbReference>
<dbReference type="PANTHER" id="PTHR45663:SF6">
    <property type="entry name" value="THIOREDOXIN-LIKE PROTEIN YDBP"/>
    <property type="match status" value="1"/>
</dbReference>
<reference evidence="2 3" key="1">
    <citation type="submission" date="2009-04" db="EMBL/GenBank/DDBJ databases">
        <authorList>
            <person name="Qin X."/>
            <person name="Bachman B."/>
            <person name="Battles P."/>
            <person name="Bell A."/>
            <person name="Bess C."/>
            <person name="Bickham C."/>
            <person name="Chaboub L."/>
            <person name="Chen D."/>
            <person name="Coyle M."/>
            <person name="Deiros D.R."/>
            <person name="Dinh H."/>
            <person name="Forbes L."/>
            <person name="Fowler G."/>
            <person name="Francisco L."/>
            <person name="Fu Q."/>
            <person name="Gubbala S."/>
            <person name="Hale W."/>
            <person name="Han Y."/>
            <person name="Hemphill L."/>
            <person name="Highlander S.K."/>
            <person name="Hirani K."/>
            <person name="Hogues M."/>
            <person name="Jackson L."/>
            <person name="Jakkamsetti A."/>
            <person name="Javaid M."/>
            <person name="Jiang H."/>
            <person name="Korchina V."/>
            <person name="Kovar C."/>
            <person name="Lara F."/>
            <person name="Lee S."/>
            <person name="Mata R."/>
            <person name="Mathew T."/>
            <person name="Moen C."/>
            <person name="Morales K."/>
            <person name="Munidasa M."/>
            <person name="Nazareth L."/>
            <person name="Ngo R."/>
            <person name="Nguyen L."/>
            <person name="Okwuonu G."/>
            <person name="Ongeri F."/>
            <person name="Patil S."/>
            <person name="Petrosino J."/>
            <person name="Pham C."/>
            <person name="Pham P."/>
            <person name="Pu L.-L."/>
            <person name="Puazo M."/>
            <person name="Raj R."/>
            <person name="Reid J."/>
            <person name="Rouhana J."/>
            <person name="Saada N."/>
            <person name="Shang Y."/>
            <person name="Simmons D."/>
            <person name="Thornton R."/>
            <person name="Warren J."/>
            <person name="Weissenberger G."/>
            <person name="Zhang J."/>
            <person name="Zhang L."/>
            <person name="Zhou C."/>
            <person name="Zhu D."/>
            <person name="Muzny D."/>
            <person name="Worley K."/>
            <person name="Gibbs R."/>
        </authorList>
    </citation>
    <scope>NUCLEOTIDE SEQUENCE [LARGE SCALE GENOMIC DNA]</scope>
    <source>
        <strain evidence="2 3">ATCC 33313</strain>
    </source>
</reference>
<dbReference type="Pfam" id="PF00085">
    <property type="entry name" value="Thioredoxin"/>
    <property type="match status" value="1"/>
</dbReference>
<evidence type="ECO:0000313" key="2">
    <source>
        <dbReference type="EMBL" id="EER74755.1"/>
    </source>
</evidence>
<dbReference type="Proteomes" id="UP000004528">
    <property type="component" value="Unassembled WGS sequence"/>
</dbReference>
<dbReference type="eggNOG" id="COG0526">
    <property type="taxonomic scope" value="Bacteria"/>
</dbReference>
<dbReference type="GO" id="GO:0015035">
    <property type="term" value="F:protein-disulfide reductase activity"/>
    <property type="evidence" value="ECO:0007669"/>
    <property type="project" value="TreeGrafter"/>
</dbReference>
<dbReference type="AlphaFoldDB" id="C5RB86"/>
<comment type="caution">
    <text evidence="2">The sequence shown here is derived from an EMBL/GenBank/DDBJ whole genome shotgun (WGS) entry which is preliminary data.</text>
</comment>
<dbReference type="HOGENOM" id="CLU_090389_14_3_9"/>
<sequence>MKEGMNMEFYQPELNDDETIRQEIAKPGKQVMFLQADWCGDCKAIKPFVKDIKKSVTSAGINWFDADRDANLAIAQEQGLMGIPAFVLFEDGKQVDHIGNGERLNPQQVMDWLAQSV</sequence>
<evidence type="ECO:0000259" key="1">
    <source>
        <dbReference type="PROSITE" id="PS51352"/>
    </source>
</evidence>
<dbReference type="Gene3D" id="3.40.30.10">
    <property type="entry name" value="Glutaredoxin"/>
    <property type="match status" value="1"/>
</dbReference>
<organism evidence="2 3">
    <name type="scientific">Weissella paramesenteroides ATCC 33313</name>
    <dbReference type="NCBI Taxonomy" id="585506"/>
    <lineage>
        <taxon>Bacteria</taxon>
        <taxon>Bacillati</taxon>
        <taxon>Bacillota</taxon>
        <taxon>Bacilli</taxon>
        <taxon>Lactobacillales</taxon>
        <taxon>Lactobacillaceae</taxon>
        <taxon>Weissella</taxon>
    </lineage>
</organism>
<dbReference type="PROSITE" id="PS51352">
    <property type="entry name" value="THIOREDOXIN_2"/>
    <property type="match status" value="1"/>
</dbReference>
<dbReference type="SUPFAM" id="SSF52833">
    <property type="entry name" value="Thioredoxin-like"/>
    <property type="match status" value="1"/>
</dbReference>
<dbReference type="InterPro" id="IPR013766">
    <property type="entry name" value="Thioredoxin_domain"/>
</dbReference>
<dbReference type="GO" id="GO:0005829">
    <property type="term" value="C:cytosol"/>
    <property type="evidence" value="ECO:0007669"/>
    <property type="project" value="TreeGrafter"/>
</dbReference>
<feature type="domain" description="Thioredoxin" evidence="1">
    <location>
        <begin position="1"/>
        <end position="117"/>
    </location>
</feature>
<protein>
    <submittedName>
        <fullName evidence="2">Thioredoxin</fullName>
    </submittedName>
</protein>
<dbReference type="EMBL" id="ACKU01000014">
    <property type="protein sequence ID" value="EER74755.1"/>
    <property type="molecule type" value="Genomic_DNA"/>
</dbReference>
<keyword evidence="3" id="KW-1185">Reference proteome</keyword>
<dbReference type="STRING" id="585506.HMPREF0877_1231"/>
<proteinExistence type="predicted"/>
<accession>C5RB86</accession>
<dbReference type="CDD" id="cd02947">
    <property type="entry name" value="TRX_family"/>
    <property type="match status" value="1"/>
</dbReference>
<gene>
    <name evidence="2" type="ORF">HMPREF0877_1231</name>
</gene>
<dbReference type="InterPro" id="IPR036249">
    <property type="entry name" value="Thioredoxin-like_sf"/>
</dbReference>
<evidence type="ECO:0000313" key="3">
    <source>
        <dbReference type="Proteomes" id="UP000004528"/>
    </source>
</evidence>
<name>C5RB86_WEIPA</name>